<comment type="caution">
    <text evidence="1">The sequence shown here is derived from an EMBL/GenBank/DDBJ whole genome shotgun (WGS) entry which is preliminary data.</text>
</comment>
<sequence length="107" mass="11808">MTLLWYFLAGFFTWNGIPHIVKGITGQKHMTPFAKVSSPVVNVLWGFTNGLIALYLLGVASRMGGLTLPWNANLTGMNLIAFLVGALLVGVYLANFWSNPKNKLPWQ</sequence>
<evidence type="ECO:0000313" key="1">
    <source>
        <dbReference type="EMBL" id="KKQ13738.1"/>
    </source>
</evidence>
<gene>
    <name evidence="1" type="ORF">US28_C0045G0006</name>
</gene>
<organism evidence="1 2">
    <name type="scientific">Candidatus Daviesbacteria bacterium GW2011_GWA1_36_8</name>
    <dbReference type="NCBI Taxonomy" id="1618417"/>
    <lineage>
        <taxon>Bacteria</taxon>
        <taxon>Candidatus Daviesiibacteriota</taxon>
    </lineage>
</organism>
<dbReference type="AlphaFoldDB" id="A0A0G0F3A9"/>
<reference evidence="1 2" key="1">
    <citation type="journal article" date="2015" name="Nature">
        <title>rRNA introns, odd ribosomes, and small enigmatic genomes across a large radiation of phyla.</title>
        <authorList>
            <person name="Brown C.T."/>
            <person name="Hug L.A."/>
            <person name="Thomas B.C."/>
            <person name="Sharon I."/>
            <person name="Castelle C.J."/>
            <person name="Singh A."/>
            <person name="Wilkins M.J."/>
            <person name="Williams K.H."/>
            <person name="Banfield J.F."/>
        </authorList>
    </citation>
    <scope>NUCLEOTIDE SEQUENCE [LARGE SCALE GENOMIC DNA]</scope>
</reference>
<protein>
    <submittedName>
        <fullName evidence="1">Uncharacterized protein</fullName>
    </submittedName>
</protein>
<evidence type="ECO:0000313" key="2">
    <source>
        <dbReference type="Proteomes" id="UP000034448"/>
    </source>
</evidence>
<accession>A0A0G0F3A9</accession>
<dbReference type="EMBL" id="LBSJ01000045">
    <property type="protein sequence ID" value="KKQ13738.1"/>
    <property type="molecule type" value="Genomic_DNA"/>
</dbReference>
<proteinExistence type="predicted"/>
<name>A0A0G0F3A9_9BACT</name>
<dbReference type="Proteomes" id="UP000034448">
    <property type="component" value="Unassembled WGS sequence"/>
</dbReference>